<feature type="transmembrane region" description="Helical" evidence="6">
    <location>
        <begin position="292"/>
        <end position="310"/>
    </location>
</feature>
<feature type="domain" description="Na+/H+ antiporter NhaC-like C-terminal" evidence="7">
    <location>
        <begin position="26"/>
        <end position="152"/>
    </location>
</feature>
<evidence type="ECO:0000259" key="7">
    <source>
        <dbReference type="Pfam" id="PF03553"/>
    </source>
</evidence>
<evidence type="ECO:0000313" key="8">
    <source>
        <dbReference type="EMBL" id="TDY58046.1"/>
    </source>
</evidence>
<keyword evidence="5 6" id="KW-0472">Membrane</keyword>
<evidence type="ECO:0000256" key="1">
    <source>
        <dbReference type="ARBA" id="ARBA00004651"/>
    </source>
</evidence>
<feature type="transmembrane region" description="Helical" evidence="6">
    <location>
        <begin position="101"/>
        <end position="134"/>
    </location>
</feature>
<evidence type="ECO:0000256" key="6">
    <source>
        <dbReference type="SAM" id="Phobius"/>
    </source>
</evidence>
<comment type="subcellular location">
    <subcellularLocation>
        <location evidence="1">Cell membrane</location>
        <topology evidence="1">Multi-pass membrane protein</topology>
    </subcellularLocation>
</comment>
<dbReference type="RefSeq" id="WP_243833903.1">
    <property type="nucleotide sequence ID" value="NZ_SORI01000015.1"/>
</dbReference>
<keyword evidence="3 6" id="KW-0812">Transmembrane</keyword>
<protein>
    <submittedName>
        <fullName evidence="8">Na+/H+ antiporter family protein</fullName>
    </submittedName>
</protein>
<feature type="transmembrane region" description="Helical" evidence="6">
    <location>
        <begin position="234"/>
        <end position="252"/>
    </location>
</feature>
<feature type="transmembrane region" description="Helical" evidence="6">
    <location>
        <begin position="364"/>
        <end position="387"/>
    </location>
</feature>
<organism evidence="8 9">
    <name type="scientific">Aminivibrio pyruvatiphilus</name>
    <dbReference type="NCBI Taxonomy" id="1005740"/>
    <lineage>
        <taxon>Bacteria</taxon>
        <taxon>Thermotogati</taxon>
        <taxon>Synergistota</taxon>
        <taxon>Synergistia</taxon>
        <taxon>Synergistales</taxon>
        <taxon>Aminobacteriaceae</taxon>
        <taxon>Aminivibrio</taxon>
    </lineage>
</organism>
<proteinExistence type="predicted"/>
<feature type="transmembrane region" description="Helical" evidence="6">
    <location>
        <begin position="407"/>
        <end position="427"/>
    </location>
</feature>
<evidence type="ECO:0000313" key="9">
    <source>
        <dbReference type="Proteomes" id="UP000295066"/>
    </source>
</evidence>
<keyword evidence="2" id="KW-1003">Cell membrane</keyword>
<gene>
    <name evidence="8" type="ORF">C8D99_11564</name>
</gene>
<feature type="transmembrane region" description="Helical" evidence="6">
    <location>
        <begin position="330"/>
        <end position="352"/>
    </location>
</feature>
<keyword evidence="9" id="KW-1185">Reference proteome</keyword>
<dbReference type="Pfam" id="PF03553">
    <property type="entry name" value="Na_H_antiporter"/>
    <property type="match status" value="1"/>
</dbReference>
<feature type="transmembrane region" description="Helical" evidence="6">
    <location>
        <begin position="179"/>
        <end position="200"/>
    </location>
</feature>
<dbReference type="GO" id="GO:0005886">
    <property type="term" value="C:plasma membrane"/>
    <property type="evidence" value="ECO:0007669"/>
    <property type="project" value="UniProtKB-SubCell"/>
</dbReference>
<keyword evidence="4 6" id="KW-1133">Transmembrane helix</keyword>
<comment type="caution">
    <text evidence="8">The sequence shown here is derived from an EMBL/GenBank/DDBJ whole genome shotgun (WGS) entry which is preliminary data.</text>
</comment>
<dbReference type="Proteomes" id="UP000295066">
    <property type="component" value="Unassembled WGS sequence"/>
</dbReference>
<feature type="transmembrane region" description="Helical" evidence="6">
    <location>
        <begin position="146"/>
        <end position="167"/>
    </location>
</feature>
<name>A0A4R8M6A7_9BACT</name>
<accession>A0A4R8M6A7</accession>
<dbReference type="InterPro" id="IPR018461">
    <property type="entry name" value="Na/H_Antiport_NhaC-like_C"/>
</dbReference>
<evidence type="ECO:0000256" key="4">
    <source>
        <dbReference type="ARBA" id="ARBA00022989"/>
    </source>
</evidence>
<feature type="transmembrane region" description="Helical" evidence="6">
    <location>
        <begin position="258"/>
        <end position="276"/>
    </location>
</feature>
<evidence type="ECO:0000256" key="5">
    <source>
        <dbReference type="ARBA" id="ARBA00023136"/>
    </source>
</evidence>
<evidence type="ECO:0000256" key="3">
    <source>
        <dbReference type="ARBA" id="ARBA00022692"/>
    </source>
</evidence>
<sequence>MENSILLGLVPLGIYIIFCFTRYGQIVAVSLGILAATLIGGHSLMDVAAGIRGGLGSFLGYIGLIILLGAGLGEVLKRTQVVNDLVSMVTGKLNVNSQKRAFFVVMFCSVVIVSLLGTMAGGNAILAPILIPIVASVRITPNTMGVLFHGAGATGLFLGPFTPPVVALMEFTGLSYPQYLVNAGIPISVIMWIVTFIWAGHVQKVSEGKKHYSEEEVAAAGKVEWTPTATVRRATIVFLVSMISLVGYGIAIEGGSTFVLAIMLGTALLTGFAARLNMTEIVDTIFEGSKRLIWLFFFFVLLDPFVNFMSDAGTFEALATLLKPYVENGGPVAFLAFSTLVGVFGIPGAAVAQAEVINKMFLPLAQSLSIPMTIWVVVLLVGSQMTSFAIPEGDMQGQMGLAQSDDLKAMLCNGWLIVLFTVLYVIARAMMLGTV</sequence>
<dbReference type="EMBL" id="SORI01000015">
    <property type="protein sequence ID" value="TDY58046.1"/>
    <property type="molecule type" value="Genomic_DNA"/>
</dbReference>
<evidence type="ECO:0000256" key="2">
    <source>
        <dbReference type="ARBA" id="ARBA00022475"/>
    </source>
</evidence>
<feature type="transmembrane region" description="Helical" evidence="6">
    <location>
        <begin position="51"/>
        <end position="72"/>
    </location>
</feature>
<reference evidence="8 9" key="1">
    <citation type="submission" date="2019-03" db="EMBL/GenBank/DDBJ databases">
        <title>Genomic Encyclopedia of Type Strains, Phase IV (KMG-IV): sequencing the most valuable type-strain genomes for metagenomic binning, comparative biology and taxonomic classification.</title>
        <authorList>
            <person name="Goeker M."/>
        </authorList>
    </citation>
    <scope>NUCLEOTIDE SEQUENCE [LARGE SCALE GENOMIC DNA]</scope>
    <source>
        <strain evidence="8 9">DSM 25964</strain>
    </source>
</reference>
<dbReference type="AlphaFoldDB" id="A0A4R8M6A7"/>
<feature type="transmembrane region" description="Helical" evidence="6">
    <location>
        <begin position="12"/>
        <end position="39"/>
    </location>
</feature>